<feature type="disulfide bond" evidence="16">
    <location>
        <begin position="485"/>
        <end position="497"/>
    </location>
</feature>
<comment type="subcellular location">
    <subcellularLocation>
        <location evidence="1">Secreted</location>
        <location evidence="1">Extracellular space</location>
        <location evidence="1">Extracellular matrix</location>
    </subcellularLocation>
</comment>
<dbReference type="PANTHER" id="PTHR13723">
    <property type="entry name" value="ADAMTS A DISINTEGRIN AND METALLOPROTEASE WITH THROMBOSPONDIN MOTIFS PROTEASE"/>
    <property type="match status" value="1"/>
</dbReference>
<feature type="disulfide bond" evidence="16">
    <location>
        <begin position="407"/>
        <end position="442"/>
    </location>
</feature>
<evidence type="ECO:0000256" key="2">
    <source>
        <dbReference type="ARBA" id="ARBA00022525"/>
    </source>
</evidence>
<dbReference type="PANTHER" id="PTHR13723:SF311">
    <property type="entry name" value="ADAM CYSTEINE-RICH DOMAIN-CONTAINING PROTEIN"/>
    <property type="match status" value="1"/>
</dbReference>
<feature type="binding site" evidence="15 17">
    <location>
        <position position="313"/>
    </location>
    <ligand>
        <name>Zn(2+)</name>
        <dbReference type="ChEBI" id="CHEBI:29105"/>
        <note>catalytic</note>
    </ligand>
</feature>
<dbReference type="Pfam" id="PF05986">
    <property type="entry name" value="ADAMTS_spacer1"/>
    <property type="match status" value="1"/>
</dbReference>
<keyword evidence="6 15" id="KW-0479">Metal-binding</keyword>
<feature type="binding site" evidence="15">
    <location>
        <position position="154"/>
    </location>
    <ligand>
        <name>Ca(2+)</name>
        <dbReference type="ChEBI" id="CHEBI:29108"/>
        <label>2</label>
    </ligand>
</feature>
<keyword evidence="5" id="KW-0165">Cleavage on pair of basic residues</keyword>
<evidence type="ECO:0000259" key="19">
    <source>
        <dbReference type="PROSITE" id="PS50215"/>
    </source>
</evidence>
<dbReference type="GO" id="GO:0006508">
    <property type="term" value="P:proteolysis"/>
    <property type="evidence" value="ECO:0007669"/>
    <property type="project" value="UniProtKB-KW"/>
</dbReference>
<dbReference type="InterPro" id="IPR010909">
    <property type="entry name" value="PLAC"/>
</dbReference>
<evidence type="ECO:0000259" key="20">
    <source>
        <dbReference type="PROSITE" id="PS50900"/>
    </source>
</evidence>
<feature type="binding site" evidence="15">
    <location>
        <position position="366"/>
    </location>
    <ligand>
        <name>Ca(2+)</name>
        <dbReference type="ChEBI" id="CHEBI:29108"/>
        <label>2</label>
    </ligand>
</feature>
<evidence type="ECO:0000256" key="1">
    <source>
        <dbReference type="ARBA" id="ARBA00004498"/>
    </source>
</evidence>
<dbReference type="Proteomes" id="UP000694388">
    <property type="component" value="Unplaced"/>
</dbReference>
<name>A0A8C4QT26_EPTBU</name>
<evidence type="ECO:0000256" key="10">
    <source>
        <dbReference type="ARBA" id="ARBA00022833"/>
    </source>
</evidence>
<feature type="disulfide bond" evidence="16">
    <location>
        <begin position="227"/>
        <end position="287"/>
    </location>
</feature>
<dbReference type="FunFam" id="2.20.100.10:FF:000006">
    <property type="entry name" value="A disintegrin and metalloproteinase with thrombospondin motifs 1"/>
    <property type="match status" value="1"/>
</dbReference>
<evidence type="ECO:0000256" key="15">
    <source>
        <dbReference type="PIRSR" id="PIRSR613273-2"/>
    </source>
</evidence>
<dbReference type="FunFam" id="3.40.390.10:FF:000001">
    <property type="entry name" value="A disintegrin and metalloproteinase with thrombospondin motifs 1"/>
    <property type="match status" value="1"/>
</dbReference>
<evidence type="ECO:0000313" key="22">
    <source>
        <dbReference type="Proteomes" id="UP000694388"/>
    </source>
</evidence>
<dbReference type="Pfam" id="PF19030">
    <property type="entry name" value="TSP1_ADAMTS"/>
    <property type="match status" value="4"/>
</dbReference>
<dbReference type="CDD" id="cd04273">
    <property type="entry name" value="ZnMc_ADAMTS_like"/>
    <property type="match status" value="1"/>
</dbReference>
<dbReference type="InterPro" id="IPR024079">
    <property type="entry name" value="MetalloPept_cat_dom_sf"/>
</dbReference>
<keyword evidence="15" id="KW-0106">Calcium</keyword>
<dbReference type="InterPro" id="IPR050439">
    <property type="entry name" value="ADAMTS_ADAMTS-like"/>
</dbReference>
<evidence type="ECO:0000256" key="6">
    <source>
        <dbReference type="ARBA" id="ARBA00022723"/>
    </source>
</evidence>
<evidence type="ECO:0000256" key="11">
    <source>
        <dbReference type="ARBA" id="ARBA00023049"/>
    </source>
</evidence>
<evidence type="ECO:0000313" key="21">
    <source>
        <dbReference type="Ensembl" id="ENSEBUP00000018969.1"/>
    </source>
</evidence>
<evidence type="ECO:0000256" key="7">
    <source>
        <dbReference type="ARBA" id="ARBA00022729"/>
    </source>
</evidence>
<dbReference type="PROSITE" id="PS50215">
    <property type="entry name" value="ADAM_MEPRO"/>
    <property type="match status" value="1"/>
</dbReference>
<comment type="cofactor">
    <cofactor evidence="15">
        <name>Zn(2+)</name>
        <dbReference type="ChEBI" id="CHEBI:29105"/>
    </cofactor>
    <text evidence="15">Binds 1 zinc ion per subunit.</text>
</comment>
<evidence type="ECO:0000256" key="9">
    <source>
        <dbReference type="ARBA" id="ARBA00022801"/>
    </source>
</evidence>
<evidence type="ECO:0000256" key="8">
    <source>
        <dbReference type="ARBA" id="ARBA00022737"/>
    </source>
</evidence>
<evidence type="ECO:0000256" key="18">
    <source>
        <dbReference type="SAM" id="MobiDB-lite"/>
    </source>
</evidence>
<feature type="disulfide bond" evidence="16">
    <location>
        <begin position="401"/>
        <end position="419"/>
    </location>
</feature>
<dbReference type="InterPro" id="IPR041645">
    <property type="entry name" value="ADAMTS_CR_2"/>
</dbReference>
<dbReference type="SUPFAM" id="SSF82895">
    <property type="entry name" value="TSP-1 type 1 repeat"/>
    <property type="match status" value="5"/>
</dbReference>
<keyword evidence="10 15" id="KW-0862">Zinc</keyword>
<keyword evidence="8" id="KW-0677">Repeat</keyword>
<feature type="disulfide bond" evidence="16">
    <location>
        <begin position="432"/>
        <end position="447"/>
    </location>
</feature>
<feature type="disulfide bond" evidence="16">
    <location>
        <begin position="470"/>
        <end position="507"/>
    </location>
</feature>
<evidence type="ECO:0000256" key="17">
    <source>
        <dbReference type="PROSITE-ProRule" id="PRU00276"/>
    </source>
</evidence>
<dbReference type="Gene3D" id="2.60.120.830">
    <property type="match status" value="1"/>
</dbReference>
<dbReference type="InterPro" id="IPR013273">
    <property type="entry name" value="ADAMTS/ADAMTS-like"/>
</dbReference>
<keyword evidence="22" id="KW-1185">Reference proteome</keyword>
<dbReference type="Pfam" id="PF01421">
    <property type="entry name" value="Reprolysin"/>
    <property type="match status" value="1"/>
</dbReference>
<feature type="domain" description="PLAC" evidence="20">
    <location>
        <begin position="976"/>
        <end position="1014"/>
    </location>
</feature>
<feature type="disulfide bond" evidence="16">
    <location>
        <begin position="474"/>
        <end position="512"/>
    </location>
</feature>
<feature type="binding site" evidence="15">
    <location>
        <position position="251"/>
    </location>
    <ligand>
        <name>Ca(2+)</name>
        <dbReference type="ChEBI" id="CHEBI:29108"/>
        <label>1</label>
    </ligand>
</feature>
<dbReference type="Pfam" id="PF19236">
    <property type="entry name" value="ADAMTS_CR_3"/>
    <property type="match status" value="1"/>
</dbReference>
<dbReference type="Pfam" id="PF01562">
    <property type="entry name" value="Pep_M12B_propep"/>
    <property type="match status" value="1"/>
</dbReference>
<evidence type="ECO:0000256" key="16">
    <source>
        <dbReference type="PIRSR" id="PIRSR613273-3"/>
    </source>
</evidence>
<comment type="caution">
    <text evidence="17">Lacks conserved residue(s) required for the propagation of feature annotation.</text>
</comment>
<dbReference type="InterPro" id="IPR045371">
    <property type="entry name" value="ADAMTS_CR_3"/>
</dbReference>
<dbReference type="Ensembl" id="ENSEBUT00000019545.1">
    <property type="protein sequence ID" value="ENSEBUP00000018969.1"/>
    <property type="gene ID" value="ENSEBUG00000011803.1"/>
</dbReference>
<feature type="binding site" evidence="15">
    <location>
        <position position="154"/>
    </location>
    <ligand>
        <name>Ca(2+)</name>
        <dbReference type="ChEBI" id="CHEBI:29108"/>
        <label>1</label>
    </ligand>
</feature>
<dbReference type="Gene3D" id="2.20.100.10">
    <property type="entry name" value="Thrombospondin type-1 (TSP1) repeat"/>
    <property type="match status" value="5"/>
</dbReference>
<dbReference type="GO" id="GO:0031012">
    <property type="term" value="C:extracellular matrix"/>
    <property type="evidence" value="ECO:0007669"/>
    <property type="project" value="TreeGrafter"/>
</dbReference>
<reference evidence="21" key="2">
    <citation type="submission" date="2025-09" db="UniProtKB">
        <authorList>
            <consortium name="Ensembl"/>
        </authorList>
    </citation>
    <scope>IDENTIFICATION</scope>
</reference>
<accession>A0A8C4QT26</accession>
<keyword evidence="3" id="KW-0272">Extracellular matrix</keyword>
<evidence type="ECO:0000256" key="14">
    <source>
        <dbReference type="PIRSR" id="PIRSR613273-1"/>
    </source>
</evidence>
<keyword evidence="4" id="KW-0645">Protease</keyword>
<keyword evidence="13" id="KW-0325">Glycoprotein</keyword>
<dbReference type="Gene3D" id="3.40.1620.60">
    <property type="match status" value="1"/>
</dbReference>
<dbReference type="Gene3D" id="3.40.390.10">
    <property type="entry name" value="Collagenase (Catalytic Domain)"/>
    <property type="match status" value="1"/>
</dbReference>
<dbReference type="GO" id="GO:0046872">
    <property type="term" value="F:metal ion binding"/>
    <property type="evidence" value="ECO:0007669"/>
    <property type="project" value="UniProtKB-KW"/>
</dbReference>
<proteinExistence type="predicted"/>
<dbReference type="GeneTree" id="ENSGT00940000158404"/>
<keyword evidence="9" id="KW-0378">Hydrolase</keyword>
<dbReference type="GO" id="GO:0030198">
    <property type="term" value="P:extracellular matrix organization"/>
    <property type="evidence" value="ECO:0007669"/>
    <property type="project" value="InterPro"/>
</dbReference>
<reference evidence="21" key="1">
    <citation type="submission" date="2025-08" db="UniProtKB">
        <authorList>
            <consortium name="Ensembl"/>
        </authorList>
    </citation>
    <scope>IDENTIFICATION</scope>
</reference>
<dbReference type="SMART" id="SM00209">
    <property type="entry name" value="TSP1"/>
    <property type="match status" value="5"/>
</dbReference>
<keyword evidence="2" id="KW-0964">Secreted</keyword>
<keyword evidence="7" id="KW-0732">Signal</keyword>
<dbReference type="FunFam" id="2.60.120.830:FF:000001">
    <property type="entry name" value="A disintegrin and metalloproteinase with thrombospondin motifs 1"/>
    <property type="match status" value="1"/>
</dbReference>
<evidence type="ECO:0000256" key="5">
    <source>
        <dbReference type="ARBA" id="ARBA00022685"/>
    </source>
</evidence>
<dbReference type="AlphaFoldDB" id="A0A8C4QT26"/>
<feature type="disulfide bond" evidence="16">
    <location>
        <begin position="320"/>
        <end position="347"/>
    </location>
</feature>
<dbReference type="InterPro" id="IPR036383">
    <property type="entry name" value="TSP1_rpt_sf"/>
</dbReference>
<feature type="domain" description="Peptidase M12B" evidence="19">
    <location>
        <begin position="151"/>
        <end position="368"/>
    </location>
</feature>
<feature type="binding site" evidence="15 17">
    <location>
        <position position="307"/>
    </location>
    <ligand>
        <name>Zn(2+)</name>
        <dbReference type="ChEBI" id="CHEBI:29105"/>
        <note>catalytic</note>
    </ligand>
</feature>
<dbReference type="InterPro" id="IPR001590">
    <property type="entry name" value="Peptidase_M12B"/>
</dbReference>
<evidence type="ECO:0000256" key="4">
    <source>
        <dbReference type="ARBA" id="ARBA00022670"/>
    </source>
</evidence>
<dbReference type="GO" id="GO:0004222">
    <property type="term" value="F:metalloendopeptidase activity"/>
    <property type="evidence" value="ECO:0007669"/>
    <property type="project" value="InterPro"/>
</dbReference>
<evidence type="ECO:0000256" key="12">
    <source>
        <dbReference type="ARBA" id="ARBA00023157"/>
    </source>
</evidence>
<protein>
    <submittedName>
        <fullName evidence="21">ADAM metallopeptidase with thrombospondin type 1 motif, 10</fullName>
    </submittedName>
</protein>
<dbReference type="Pfam" id="PF17771">
    <property type="entry name" value="ADAMTS_CR_2"/>
    <property type="match status" value="1"/>
</dbReference>
<dbReference type="PROSITE" id="PS50900">
    <property type="entry name" value="PLAC"/>
    <property type="match status" value="1"/>
</dbReference>
<feature type="active site" evidence="14 17">
    <location>
        <position position="304"/>
    </location>
</feature>
<evidence type="ECO:0000256" key="13">
    <source>
        <dbReference type="ARBA" id="ARBA00023180"/>
    </source>
</evidence>
<dbReference type="InterPro" id="IPR010294">
    <property type="entry name" value="ADAMTS_spacer1"/>
</dbReference>
<dbReference type="Pfam" id="PF00090">
    <property type="entry name" value="TSP_1"/>
    <property type="match status" value="1"/>
</dbReference>
<sequence>MRPSLPYRVDQAGRFVSYELGELSMDSRRRRSTMGQNNLDSASLFYHVSSGGRRYQLNLTRNAAFFAPDLLVEYWGANGPERRRRRRGTSAGTCHYTGHVSGKASTSQVAPEQLRWFDLPWSRAQVSGGVGEHTVTERTGGRTRRSVSRERTVETLVVADKLTVAFHGRGSVEDYLLTIMNIVARLFHDSSLGNLVHVVVTRLILLTEEQPELRLSHHADKSLESFCRWQHQAATHHRNEELRSSGLPRHDNAVLVTRHDICSYKNKPCGTLGLAPVGGMCEPERSCSINEDLGLASAFTIAHEMGHNFGMNHDGMGNKCGGEGEEPARIMAAQLTAAASPFSWSSCSRQYISRFLDSGRGDCLNDSPQTLNLVMPTELPGLRRSPDVQCRLQHGPTSRQCKFRDVCRQLWCVSRSKLCVTNSIPAAEGTACASDNGDVGWCFRGRCLPLGNRPVPVDGLWGSWGAWSKCTRTCGGGVSSSERKCDNPKPTHGGTYCLGVRGRYRSCNTEDCPAGTQDFRDKQCASFNSQPFRGKLYSWTAYTAVQGKMCSLVCLADGYNFYTERAEVVVDGTRCHDDPDSFNICVNGECKHVGCDRQLGSTLTEDKCRVCGGDGTTCETIHGEFSKSIPWGDYHKVVHIPRGAVNIEVEETVPSKNYLALRTKNGFVLNGDWTVQWPHSLTLAGTRFLYKRPVGEVEKLSARGPIDQPITVTVLLQERNKGIRYSFNVPLKEDHQASFAWFLEPWTPCSASCGKGERKRVATCRRLLHLTVALSEQCQAEKRPPNKRQVCSAQPCPAVWRPREWSKCSRSCGGGNRSRTVVCIRAPSGATAVILDNSLCHGPPPPSKEACNAQDCPPQWVALAWSRCDSMCGPGLMHRPVLCKSADLTQTLDPSKCLTTSRPTVQRHCTRKRCPHSRWLVGHWGECSAQCGLGQQVRRVWCAASDQQPSMLCPAVLRPRNAQACQGACETSPRSLSEECRDINKVAYCPLVLKFRFCSRAYFRQICCKSCQGQ</sequence>
<keyword evidence="12 16" id="KW-1015">Disulfide bond</keyword>
<feature type="region of interest" description="Disordered" evidence="18">
    <location>
        <begin position="81"/>
        <end position="102"/>
    </location>
</feature>
<dbReference type="PROSITE" id="PS50092">
    <property type="entry name" value="TSP1"/>
    <property type="match status" value="5"/>
</dbReference>
<dbReference type="Pfam" id="PF08686">
    <property type="entry name" value="PLAC"/>
    <property type="match status" value="1"/>
</dbReference>
<dbReference type="InterPro" id="IPR000884">
    <property type="entry name" value="TSP1_rpt"/>
</dbReference>
<dbReference type="PRINTS" id="PR01857">
    <property type="entry name" value="ADAMTSFAMILY"/>
</dbReference>
<feature type="disulfide bond" evidence="16">
    <location>
        <begin position="390"/>
        <end position="412"/>
    </location>
</feature>
<dbReference type="FunFam" id="2.20.100.10:FF:000005">
    <property type="entry name" value="ADAM metallopeptidase with thrombospondin type 1 motif 9"/>
    <property type="match status" value="1"/>
</dbReference>
<feature type="binding site" evidence="15 17">
    <location>
        <position position="303"/>
    </location>
    <ligand>
        <name>Zn(2+)</name>
        <dbReference type="ChEBI" id="CHEBI:29105"/>
        <note>catalytic</note>
    </ligand>
</feature>
<keyword evidence="11" id="KW-0482">Metalloprotease</keyword>
<organism evidence="21 22">
    <name type="scientific">Eptatretus burgeri</name>
    <name type="common">Inshore hagfish</name>
    <dbReference type="NCBI Taxonomy" id="7764"/>
    <lineage>
        <taxon>Eukaryota</taxon>
        <taxon>Metazoa</taxon>
        <taxon>Chordata</taxon>
        <taxon>Craniata</taxon>
        <taxon>Vertebrata</taxon>
        <taxon>Cyclostomata</taxon>
        <taxon>Myxini</taxon>
        <taxon>Myxiniformes</taxon>
        <taxon>Myxinidae</taxon>
        <taxon>Eptatretinae</taxon>
        <taxon>Eptatretus</taxon>
    </lineage>
</organism>
<dbReference type="InterPro" id="IPR002870">
    <property type="entry name" value="Peptidase_M12B_N"/>
</dbReference>
<evidence type="ECO:0000256" key="3">
    <source>
        <dbReference type="ARBA" id="ARBA00022530"/>
    </source>
</evidence>
<feature type="disulfide bond" evidence="16">
    <location>
        <begin position="262"/>
        <end position="269"/>
    </location>
</feature>
<feature type="binding site" evidence="15">
    <location>
        <position position="363"/>
    </location>
    <ligand>
        <name>Ca(2+)</name>
        <dbReference type="ChEBI" id="CHEBI:29108"/>
        <label>1</label>
    </ligand>
</feature>
<feature type="binding site" evidence="15">
    <location>
        <position position="366"/>
    </location>
    <ligand>
        <name>Ca(2+)</name>
        <dbReference type="ChEBI" id="CHEBI:29108"/>
        <label>1</label>
    </ligand>
</feature>
<feature type="disulfide bond" evidence="16">
    <location>
        <begin position="281"/>
        <end position="363"/>
    </location>
</feature>
<dbReference type="SUPFAM" id="SSF55486">
    <property type="entry name" value="Metalloproteases ('zincins'), catalytic domain"/>
    <property type="match status" value="1"/>
</dbReference>